<dbReference type="Pfam" id="PF01344">
    <property type="entry name" value="Kelch_1"/>
    <property type="match status" value="1"/>
</dbReference>
<dbReference type="SMART" id="SM00612">
    <property type="entry name" value="Kelch"/>
    <property type="match status" value="5"/>
</dbReference>
<dbReference type="InterPro" id="IPR008969">
    <property type="entry name" value="CarboxyPept-like_regulatory"/>
</dbReference>
<dbReference type="Pfam" id="PF24681">
    <property type="entry name" value="Kelch_KLHDC2_KLHL20_DRC7"/>
    <property type="match status" value="1"/>
</dbReference>
<evidence type="ECO:0000313" key="2">
    <source>
        <dbReference type="EMBL" id="BCJ36928.1"/>
    </source>
</evidence>
<dbReference type="SUPFAM" id="SSF117281">
    <property type="entry name" value="Kelch motif"/>
    <property type="match status" value="1"/>
</dbReference>
<dbReference type="InterPro" id="IPR006652">
    <property type="entry name" value="Kelch_1"/>
</dbReference>
<dbReference type="InterPro" id="IPR015915">
    <property type="entry name" value="Kelch-typ_b-propeller"/>
</dbReference>
<feature type="region of interest" description="Disordered" evidence="1">
    <location>
        <begin position="35"/>
        <end position="92"/>
    </location>
</feature>
<name>A0A7R7DSC9_9ACTN</name>
<evidence type="ECO:0000313" key="3">
    <source>
        <dbReference type="Proteomes" id="UP000611640"/>
    </source>
</evidence>
<sequence>MTAGQIALSKQSVRKTVSLDGAPATAAVTVTNTGGRPATVRLGEQSGGFSMQSTPSGAPKQLVKTDVSPLRHNGAATGTAPQDDAPSADAWTPIANAPTTLQDNAVSVNGGKLYSAYGFTGSGDIKNMYIYDPAGGTWTQGASASDNRSGDPAHGFIGGKFYAVGGWADNGTPDTKLEIYDPSSDTWSTGATAPKAFAGAGSVVLGSKLYSIGGCTSECGQRTVMVYDSASDTWSQAADYPEAISWESCGAIAGKIYCAGGIGSASTRHGYVYDPNADTWSPIADLPLDLWGSAYAAANGRLLVSSGVADNSSAVSNQGFAYDPDDNTWTPLPNANEAVYRSGSALGFYRIGGSVSSSSPPVATGSVLAGYDQGGDTDVTWLSLNRTTFTLAPGASRKLKITVDPTDPAVAQPGDYTAAVSVGTDTPYSIAPIGVTMHATPPSTWGKITGTVSADDGHGTVTPLSGASVEIDGWSAGYLVKTDSNGHFALWMDSRNSPLTVIFARDGYHPQVKTATIKEGKTVTVDVTLLRL</sequence>
<gene>
    <name evidence="2" type="ORF">Athai_44310</name>
</gene>
<dbReference type="Gene3D" id="2.120.10.80">
    <property type="entry name" value="Kelch-type beta propeller"/>
    <property type="match status" value="2"/>
</dbReference>
<proteinExistence type="predicted"/>
<reference evidence="2 3" key="1">
    <citation type="submission" date="2020-08" db="EMBL/GenBank/DDBJ databases">
        <title>Whole genome shotgun sequence of Actinocatenispora thailandica NBRC 105041.</title>
        <authorList>
            <person name="Komaki H."/>
            <person name="Tamura T."/>
        </authorList>
    </citation>
    <scope>NUCLEOTIDE SEQUENCE [LARGE SCALE GENOMIC DNA]</scope>
    <source>
        <strain evidence="2 3">NBRC 105041</strain>
    </source>
</reference>
<dbReference type="Gene3D" id="2.60.40.1120">
    <property type="entry name" value="Carboxypeptidase-like, regulatory domain"/>
    <property type="match status" value="1"/>
</dbReference>
<keyword evidence="3" id="KW-1185">Reference proteome</keyword>
<evidence type="ECO:0008006" key="4">
    <source>
        <dbReference type="Google" id="ProtNLM"/>
    </source>
</evidence>
<evidence type="ECO:0000256" key="1">
    <source>
        <dbReference type="SAM" id="MobiDB-lite"/>
    </source>
</evidence>
<dbReference type="PANTHER" id="PTHR45632">
    <property type="entry name" value="LD33804P"/>
    <property type="match status" value="1"/>
</dbReference>
<dbReference type="Proteomes" id="UP000611640">
    <property type="component" value="Chromosome"/>
</dbReference>
<feature type="compositionally biased region" description="Polar residues" evidence="1">
    <location>
        <begin position="47"/>
        <end position="56"/>
    </location>
</feature>
<accession>A0A7R7DSC9</accession>
<dbReference type="SUPFAM" id="SSF49464">
    <property type="entry name" value="Carboxypeptidase regulatory domain-like"/>
    <property type="match status" value="1"/>
</dbReference>
<dbReference type="AlphaFoldDB" id="A0A7R7DSC9"/>
<dbReference type="EMBL" id="AP023355">
    <property type="protein sequence ID" value="BCJ36928.1"/>
    <property type="molecule type" value="Genomic_DNA"/>
</dbReference>
<dbReference type="Pfam" id="PF13620">
    <property type="entry name" value="CarboxypepD_reg"/>
    <property type="match status" value="1"/>
</dbReference>
<protein>
    <recommendedName>
        <fullName evidence="4">Galactose oxidase</fullName>
    </recommendedName>
</protein>
<dbReference type="KEGG" id="atl:Athai_44310"/>
<dbReference type="RefSeq" id="WP_203963213.1">
    <property type="nucleotide sequence ID" value="NZ_AP023355.1"/>
</dbReference>
<organism evidence="2 3">
    <name type="scientific">Actinocatenispora thailandica</name>
    <dbReference type="NCBI Taxonomy" id="227318"/>
    <lineage>
        <taxon>Bacteria</taxon>
        <taxon>Bacillati</taxon>
        <taxon>Actinomycetota</taxon>
        <taxon>Actinomycetes</taxon>
        <taxon>Micromonosporales</taxon>
        <taxon>Micromonosporaceae</taxon>
        <taxon>Actinocatenispora</taxon>
    </lineage>
</organism>